<evidence type="ECO:0000313" key="1">
    <source>
        <dbReference type="EMBL" id="KAI8554878.1"/>
    </source>
</evidence>
<evidence type="ECO:0000313" key="2">
    <source>
        <dbReference type="Proteomes" id="UP001062846"/>
    </source>
</evidence>
<gene>
    <name evidence="1" type="ORF">RHMOL_Rhmol05G0131100</name>
</gene>
<organism evidence="1 2">
    <name type="scientific">Rhododendron molle</name>
    <name type="common">Chinese azalea</name>
    <name type="synonym">Azalea mollis</name>
    <dbReference type="NCBI Taxonomy" id="49168"/>
    <lineage>
        <taxon>Eukaryota</taxon>
        <taxon>Viridiplantae</taxon>
        <taxon>Streptophyta</taxon>
        <taxon>Embryophyta</taxon>
        <taxon>Tracheophyta</taxon>
        <taxon>Spermatophyta</taxon>
        <taxon>Magnoliopsida</taxon>
        <taxon>eudicotyledons</taxon>
        <taxon>Gunneridae</taxon>
        <taxon>Pentapetalae</taxon>
        <taxon>asterids</taxon>
        <taxon>Ericales</taxon>
        <taxon>Ericaceae</taxon>
        <taxon>Ericoideae</taxon>
        <taxon>Rhodoreae</taxon>
        <taxon>Rhododendron</taxon>
    </lineage>
</organism>
<reference evidence="1" key="1">
    <citation type="submission" date="2022-02" db="EMBL/GenBank/DDBJ databases">
        <title>Plant Genome Project.</title>
        <authorList>
            <person name="Zhang R.-G."/>
        </authorList>
    </citation>
    <scope>NUCLEOTIDE SEQUENCE</scope>
    <source>
        <strain evidence="1">AT1</strain>
    </source>
</reference>
<name>A0ACC0NQK1_RHOML</name>
<dbReference type="EMBL" id="CM046392">
    <property type="protein sequence ID" value="KAI8554878.1"/>
    <property type="molecule type" value="Genomic_DNA"/>
</dbReference>
<sequence>MNTSYFRHDYLRRFLSHSQIVGGDVMLVGLVTSLFLMSPKGYKKLASCSTSIRKDVGIHSPISNLGGHHKIFCGAECKSIIILSTSGASQVFTLRLNLVSWNAGYLVHRHGLKIPILLEDILWDEFDRNDDHIVPHQNGIEPAFKGDSCKKRRREVIDISRKAADRSTSEYANQGKGDGFQLLKNTRATMLEKDNWSHTPEGVFSASRDHDSNNEVTSLASHNTGISNRCFKSSKTETIGSEFCDDGPLIGGSCDVVDSNSYCYSLGDISQTDNDLNYYDISSYDNVDRMYSCDSLFGNEDEFSWMKDTIEGSEGVLIPDFKFSCLESSLFKDKAVQHEQCSSVNNSNLESSSMSSKLPFPASEDEEPKALGDWTFMNGSNLASESNGEFTPKEQVIFHENQAKHHDESERKRKDGCLENGGSFHHTGNVRIKDARLPSGDSCHEVFTSPDILKQEENLGPNSFGYLETHIPCVISSDQVPGSSTSNGIKSKTNGLGSLSAEESSYASNPVSMEIYDDYSFQAPSMTLDEKRKNMPRHQGFQPSFSSNPKHVDLLVHAVSCDSIPVSNHALHFKTEEENSSNAKGVVMRTPADLDTPSCISSGSEKIPFEASSFHQLQQVMDQLDLSTKLCIRDSLYRLAWSAEQGHHYANMIGGNIGDRDNGGMLMDDGTYKYAFTSSRLALDCYYCFTMMVGCFAIKKCGSCKGFMEIETNPIDRSIARLLFHRPMDSSVMPSLDSSSLKSNTKIQGSITSPPVISEKLPSREKTACETDNKVVVTDSGE</sequence>
<dbReference type="Proteomes" id="UP001062846">
    <property type="component" value="Chromosome 5"/>
</dbReference>
<comment type="caution">
    <text evidence="1">The sequence shown here is derived from an EMBL/GenBank/DDBJ whole genome shotgun (WGS) entry which is preliminary data.</text>
</comment>
<keyword evidence="2" id="KW-1185">Reference proteome</keyword>
<proteinExistence type="predicted"/>
<accession>A0ACC0NQK1</accession>
<protein>
    <submittedName>
        <fullName evidence="1">Uncharacterized protein</fullName>
    </submittedName>
</protein>